<accession>A0A7L3PTJ3</accession>
<organism evidence="5 6">
    <name type="scientific">Xiphorhynchus elegans</name>
    <name type="common">elegant woodcreeper</name>
    <dbReference type="NCBI Taxonomy" id="269412"/>
    <lineage>
        <taxon>Eukaryota</taxon>
        <taxon>Metazoa</taxon>
        <taxon>Chordata</taxon>
        <taxon>Craniata</taxon>
        <taxon>Vertebrata</taxon>
        <taxon>Euteleostomi</taxon>
        <taxon>Archelosauria</taxon>
        <taxon>Archosauria</taxon>
        <taxon>Dinosauria</taxon>
        <taxon>Saurischia</taxon>
        <taxon>Theropoda</taxon>
        <taxon>Coelurosauria</taxon>
        <taxon>Aves</taxon>
        <taxon>Neognathae</taxon>
        <taxon>Neoaves</taxon>
        <taxon>Telluraves</taxon>
        <taxon>Australaves</taxon>
        <taxon>Passeriformes</taxon>
        <taxon>Dendrocolaptidae</taxon>
        <taxon>Xiphorhynchus</taxon>
    </lineage>
</organism>
<dbReference type="Gene3D" id="3.30.300.30">
    <property type="match status" value="1"/>
</dbReference>
<name>A0A7L3PTJ3_9DEND</name>
<reference evidence="5 6" key="1">
    <citation type="submission" date="2019-09" db="EMBL/GenBank/DDBJ databases">
        <title>Bird 10,000 Genomes (B10K) Project - Family phase.</title>
        <authorList>
            <person name="Zhang G."/>
        </authorList>
    </citation>
    <scope>NUCLEOTIDE SEQUENCE [LARGE SCALE GENOMIC DNA]</scope>
    <source>
        <strain evidence="5">OUT-0059</strain>
        <tissue evidence="5">Muscle</tissue>
    </source>
</reference>
<dbReference type="InterPro" id="IPR045851">
    <property type="entry name" value="AMP-bd_C_sf"/>
</dbReference>
<feature type="non-terminal residue" evidence="5">
    <location>
        <position position="1"/>
    </location>
</feature>
<dbReference type="GO" id="GO:0004467">
    <property type="term" value="F:long-chain fatty acid-CoA ligase activity"/>
    <property type="evidence" value="ECO:0007669"/>
    <property type="project" value="UniProtKB-EC"/>
</dbReference>
<keyword evidence="3" id="KW-0276">Fatty acid metabolism</keyword>
<dbReference type="EC" id="6.2.1.3" evidence="4"/>
<evidence type="ECO:0000313" key="6">
    <source>
        <dbReference type="Proteomes" id="UP000551443"/>
    </source>
</evidence>
<dbReference type="GO" id="GO:0005789">
    <property type="term" value="C:endoplasmic reticulum membrane"/>
    <property type="evidence" value="ECO:0007669"/>
    <property type="project" value="TreeGrafter"/>
</dbReference>
<dbReference type="EMBL" id="VZUH01032177">
    <property type="protein sequence ID" value="NXU92278.1"/>
    <property type="molecule type" value="Genomic_DNA"/>
</dbReference>
<dbReference type="Proteomes" id="UP000551443">
    <property type="component" value="Unassembled WGS sequence"/>
</dbReference>
<protein>
    <recommendedName>
        <fullName evidence="4">long-chain-fatty-acid--CoA ligase</fullName>
        <ecNumber evidence="4">6.2.1.3</ecNumber>
    </recommendedName>
</protein>
<gene>
    <name evidence="5" type="primary">Slc27a3_1</name>
    <name evidence="5" type="ORF">XIPELE_R15106</name>
</gene>
<keyword evidence="2" id="KW-0436">Ligase</keyword>
<keyword evidence="3" id="KW-0443">Lipid metabolism</keyword>
<evidence type="ECO:0000256" key="1">
    <source>
        <dbReference type="ARBA" id="ARBA00006432"/>
    </source>
</evidence>
<evidence type="ECO:0000256" key="4">
    <source>
        <dbReference type="ARBA" id="ARBA00026121"/>
    </source>
</evidence>
<comment type="caution">
    <text evidence="5">The sequence shown here is derived from an EMBL/GenBank/DDBJ whole genome shotgun (WGS) entry which is preliminary data.</text>
</comment>
<dbReference type="GO" id="GO:0005886">
    <property type="term" value="C:plasma membrane"/>
    <property type="evidence" value="ECO:0007669"/>
    <property type="project" value="TreeGrafter"/>
</dbReference>
<evidence type="ECO:0000313" key="5">
    <source>
        <dbReference type="EMBL" id="NXU92278.1"/>
    </source>
</evidence>
<dbReference type="SUPFAM" id="SSF56801">
    <property type="entry name" value="Acetyl-CoA synthetase-like"/>
    <property type="match status" value="1"/>
</dbReference>
<proteinExistence type="inferred from homology"/>
<dbReference type="PANTHER" id="PTHR43107">
    <property type="entry name" value="LONG-CHAIN FATTY ACID TRANSPORT PROTEIN"/>
    <property type="match status" value="1"/>
</dbReference>
<comment type="similarity">
    <text evidence="1">Belongs to the ATP-dependent AMP-binding enzyme family.</text>
</comment>
<keyword evidence="6" id="KW-1185">Reference proteome</keyword>
<dbReference type="AlphaFoldDB" id="A0A7L3PTJ3"/>
<evidence type="ECO:0000256" key="3">
    <source>
        <dbReference type="ARBA" id="ARBA00022832"/>
    </source>
</evidence>
<sequence>MAALVLRPGRTLDGPGLLRHLERLLPHYAVPRVLRLRERLEVTETFKQQKVRLAREGADPEAVPDPLFVLDEASRSYVPLDAELWQRLRAGQLRI</sequence>
<dbReference type="PANTHER" id="PTHR43107:SF12">
    <property type="entry name" value="LONG-CHAIN FATTY ACID TRANSPORT PROTEIN 3"/>
    <property type="match status" value="1"/>
</dbReference>
<evidence type="ECO:0000256" key="2">
    <source>
        <dbReference type="ARBA" id="ARBA00022598"/>
    </source>
</evidence>
<feature type="non-terminal residue" evidence="5">
    <location>
        <position position="95"/>
    </location>
</feature>